<dbReference type="OrthoDB" id="582984at2"/>
<reference evidence="1" key="2">
    <citation type="submission" date="2019-11" db="EMBL/GenBank/DDBJ databases">
        <title>Improved Assembly of Tolypothrix boutellei genome.</title>
        <authorList>
            <person name="Sarangi A.N."/>
            <person name="Mukherjee M."/>
            <person name="Ghosh S."/>
            <person name="Singh D."/>
            <person name="Das A."/>
            <person name="Kant S."/>
            <person name="Prusty A."/>
            <person name="Tripathy S."/>
        </authorList>
    </citation>
    <scope>NUCLEOTIDE SEQUENCE</scope>
    <source>
        <strain evidence="1">VB521301</strain>
    </source>
</reference>
<reference evidence="2" key="1">
    <citation type="journal article" date="2015" name="Genome Announc.">
        <title>Draft Genome Sequence of Tolypothrix boutellei Strain VB521301.</title>
        <authorList>
            <person name="Chandrababunaidu M.M."/>
            <person name="Singh D."/>
            <person name="Sen D."/>
            <person name="Bhan S."/>
            <person name="Das S."/>
            <person name="Gupta A."/>
            <person name="Adhikary S.P."/>
            <person name="Tripathy S."/>
        </authorList>
    </citation>
    <scope>NUCLEOTIDE SEQUENCE</scope>
    <source>
        <strain evidence="2">VB521301</strain>
    </source>
</reference>
<keyword evidence="3" id="KW-1185">Reference proteome</keyword>
<proteinExistence type="predicted"/>
<name>A0A0C1NJW1_9CYAN</name>
<dbReference type="Proteomes" id="UP000029738">
    <property type="component" value="Unassembled WGS sequence"/>
</dbReference>
<dbReference type="RefSeq" id="WP_038078439.1">
    <property type="nucleotide sequence ID" value="NZ_JHEG04000001.1"/>
</dbReference>
<evidence type="ECO:0000313" key="1">
    <source>
        <dbReference type="EMBL" id="KAF3887929.1"/>
    </source>
</evidence>
<organism evidence="2">
    <name type="scientific">Tolypothrix bouteillei VB521301</name>
    <dbReference type="NCBI Taxonomy" id="1479485"/>
    <lineage>
        <taxon>Bacteria</taxon>
        <taxon>Bacillati</taxon>
        <taxon>Cyanobacteriota</taxon>
        <taxon>Cyanophyceae</taxon>
        <taxon>Nostocales</taxon>
        <taxon>Tolypothrichaceae</taxon>
        <taxon>Tolypothrix</taxon>
    </lineage>
</organism>
<dbReference type="EMBL" id="JHEG02000019">
    <property type="protein sequence ID" value="KIE13111.1"/>
    <property type="molecule type" value="Genomic_DNA"/>
</dbReference>
<evidence type="ECO:0000313" key="3">
    <source>
        <dbReference type="Proteomes" id="UP000029738"/>
    </source>
</evidence>
<sequence>MDVLKIKKTIMSDLLELSGLSEFKGKEVEITISLVTQEATQTSRTRKNFMRFAGIAADMAGTLEDLEKDVTANRQLDLQRLSEQ</sequence>
<comment type="caution">
    <text evidence="2">The sequence shown here is derived from an EMBL/GenBank/DDBJ whole genome shotgun (WGS) entry which is preliminary data.</text>
</comment>
<dbReference type="AlphaFoldDB" id="A0A0C1NJW1"/>
<evidence type="ECO:0000313" key="2">
    <source>
        <dbReference type="EMBL" id="KIE13111.1"/>
    </source>
</evidence>
<gene>
    <name evidence="2" type="ORF">DA73_0206815</name>
    <name evidence="1" type="ORF">DA73_0400022370</name>
</gene>
<protein>
    <submittedName>
        <fullName evidence="2">Uncharacterized protein</fullName>
    </submittedName>
</protein>
<accession>A0A0C1NJW1</accession>
<dbReference type="EMBL" id="JHEG04000001">
    <property type="protein sequence ID" value="KAF3887929.1"/>
    <property type="molecule type" value="Genomic_DNA"/>
</dbReference>